<dbReference type="STRING" id="93759.A0A1R3I663"/>
<accession>A0A1R3I663</accession>
<evidence type="ECO:0000256" key="2">
    <source>
        <dbReference type="ARBA" id="ARBA00004728"/>
    </source>
</evidence>
<dbReference type="UniPathway" id="UPA00557">
    <property type="reaction ID" value="UER00613"/>
</dbReference>
<sequence length="208" mass="23548">MPFWLTIFVEGTRLTPDKLLGAQTFASSKGFPIPKNVLIPKTKGFVLAVQSLRSFVPAIYDITIAIPKDDNPFPTLLTFVKMQRSKVKVHIKRYSTKELPESDEGIAQWCRNRFIAKDAILEKFAATGTFDEEEITDFRRSMKSLIVFLTAFFSVCVGGWILCQKFSLLSTERGYTILATIFGSTAILLHIFLEYTKMPPLKSRATHL</sequence>
<dbReference type="GO" id="GO:0012505">
    <property type="term" value="C:endomembrane system"/>
    <property type="evidence" value="ECO:0007669"/>
    <property type="project" value="TreeGrafter"/>
</dbReference>
<feature type="transmembrane region" description="Helical" evidence="8">
    <location>
        <begin position="145"/>
        <end position="162"/>
    </location>
</feature>
<keyword evidence="8" id="KW-0812">Transmembrane</keyword>
<keyword evidence="8" id="KW-0472">Membrane</keyword>
<dbReference type="CDD" id="cd07990">
    <property type="entry name" value="LPLAT_LCLAT1-like"/>
    <property type="match status" value="1"/>
</dbReference>
<dbReference type="EMBL" id="AWUE01018839">
    <property type="protein sequence ID" value="OMO78001.1"/>
    <property type="molecule type" value="Genomic_DNA"/>
</dbReference>
<dbReference type="Proteomes" id="UP000187203">
    <property type="component" value="Unassembled WGS sequence"/>
</dbReference>
<feature type="transmembrane region" description="Helical" evidence="8">
    <location>
        <begin position="174"/>
        <end position="193"/>
    </location>
</feature>
<evidence type="ECO:0000313" key="11">
    <source>
        <dbReference type="Proteomes" id="UP000187203"/>
    </source>
</evidence>
<dbReference type="PANTHER" id="PTHR10983:SF56">
    <property type="entry name" value="1-ACYLGLYCEROL-3-PHOSPHATE O-ACYLTRANSFERASE"/>
    <property type="match status" value="1"/>
</dbReference>
<comment type="caution">
    <text evidence="10">The sequence shown here is derived from an EMBL/GenBank/DDBJ whole genome shotgun (WGS) entry which is preliminary data.</text>
</comment>
<comment type="pathway">
    <text evidence="2">Phospholipid metabolism; CDP-diacylglycerol biosynthesis; CDP-diacylglycerol from sn-glycerol 3-phosphate: step 2/3.</text>
</comment>
<name>A0A1R3I663_9ROSI</name>
<evidence type="ECO:0000256" key="4">
    <source>
        <dbReference type="ARBA" id="ARBA00008655"/>
    </source>
</evidence>
<dbReference type="Pfam" id="PF16076">
    <property type="entry name" value="Acyltransf_C"/>
    <property type="match status" value="1"/>
</dbReference>
<comment type="catalytic activity">
    <reaction evidence="1">
        <text>a 1-acyl-sn-glycero-3-phosphate + an acyl-CoA = a 1,2-diacyl-sn-glycero-3-phosphate + CoA</text>
        <dbReference type="Rhea" id="RHEA:19709"/>
        <dbReference type="ChEBI" id="CHEBI:57287"/>
        <dbReference type="ChEBI" id="CHEBI:57970"/>
        <dbReference type="ChEBI" id="CHEBI:58342"/>
        <dbReference type="ChEBI" id="CHEBI:58608"/>
        <dbReference type="EC" id="2.3.1.51"/>
    </reaction>
</comment>
<evidence type="ECO:0000256" key="8">
    <source>
        <dbReference type="SAM" id="Phobius"/>
    </source>
</evidence>
<dbReference type="AlphaFoldDB" id="A0A1R3I663"/>
<keyword evidence="8" id="KW-1133">Transmembrane helix</keyword>
<evidence type="ECO:0000256" key="3">
    <source>
        <dbReference type="ARBA" id="ARBA00005189"/>
    </source>
</evidence>
<evidence type="ECO:0000259" key="9">
    <source>
        <dbReference type="Pfam" id="PF16076"/>
    </source>
</evidence>
<keyword evidence="6" id="KW-0808">Transferase</keyword>
<feature type="domain" description="Acyltransferase C-terminal" evidence="9">
    <location>
        <begin position="80"/>
        <end position="150"/>
    </location>
</feature>
<keyword evidence="7 10" id="KW-0012">Acyltransferase</keyword>
<evidence type="ECO:0000313" key="10">
    <source>
        <dbReference type="EMBL" id="OMO78001.1"/>
    </source>
</evidence>
<evidence type="ECO:0000256" key="1">
    <source>
        <dbReference type="ARBA" id="ARBA00001141"/>
    </source>
</evidence>
<evidence type="ECO:0000256" key="7">
    <source>
        <dbReference type="ARBA" id="ARBA00023315"/>
    </source>
</evidence>
<dbReference type="GO" id="GO:0016024">
    <property type="term" value="P:CDP-diacylglycerol biosynthetic process"/>
    <property type="evidence" value="ECO:0007669"/>
    <property type="project" value="UniProtKB-UniPathway"/>
</dbReference>
<organism evidence="10 11">
    <name type="scientific">Corchorus olitorius</name>
    <dbReference type="NCBI Taxonomy" id="93759"/>
    <lineage>
        <taxon>Eukaryota</taxon>
        <taxon>Viridiplantae</taxon>
        <taxon>Streptophyta</taxon>
        <taxon>Embryophyta</taxon>
        <taxon>Tracheophyta</taxon>
        <taxon>Spermatophyta</taxon>
        <taxon>Magnoliopsida</taxon>
        <taxon>eudicotyledons</taxon>
        <taxon>Gunneridae</taxon>
        <taxon>Pentapetalae</taxon>
        <taxon>rosids</taxon>
        <taxon>malvids</taxon>
        <taxon>Malvales</taxon>
        <taxon>Malvaceae</taxon>
        <taxon>Grewioideae</taxon>
        <taxon>Apeibeae</taxon>
        <taxon>Corchorus</taxon>
    </lineage>
</organism>
<comment type="pathway">
    <text evidence="3">Lipid metabolism.</text>
</comment>
<dbReference type="PANTHER" id="PTHR10983">
    <property type="entry name" value="1-ACYLGLYCEROL-3-PHOSPHATE ACYLTRANSFERASE-RELATED"/>
    <property type="match status" value="1"/>
</dbReference>
<proteinExistence type="inferred from homology"/>
<dbReference type="GO" id="GO:0003841">
    <property type="term" value="F:1-acylglycerol-3-phosphate O-acyltransferase activity"/>
    <property type="evidence" value="ECO:0007669"/>
    <property type="project" value="UniProtKB-EC"/>
</dbReference>
<dbReference type="OrthoDB" id="189226at2759"/>
<protein>
    <recommendedName>
        <fullName evidence="5">1-acylglycerol-3-phosphate O-acyltransferase</fullName>
        <ecNumber evidence="5">2.3.1.51</ecNumber>
    </recommendedName>
</protein>
<gene>
    <name evidence="10" type="ORF">COLO4_24886</name>
</gene>
<dbReference type="EC" id="2.3.1.51" evidence="5"/>
<reference evidence="11" key="1">
    <citation type="submission" date="2013-09" db="EMBL/GenBank/DDBJ databases">
        <title>Corchorus olitorius genome sequencing.</title>
        <authorList>
            <person name="Alam M."/>
            <person name="Haque M.S."/>
            <person name="Islam M.S."/>
            <person name="Emdad E.M."/>
            <person name="Islam M.M."/>
            <person name="Ahmed B."/>
            <person name="Halim A."/>
            <person name="Hossen Q.M.M."/>
            <person name="Hossain M.Z."/>
            <person name="Ahmed R."/>
            <person name="Khan M.M."/>
            <person name="Islam R."/>
            <person name="Rashid M.M."/>
            <person name="Khan S.A."/>
            <person name="Rahman M.S."/>
            <person name="Alam M."/>
            <person name="Yahiya A.S."/>
            <person name="Khan M.S."/>
            <person name="Azam M.S."/>
            <person name="Haque T."/>
            <person name="Lashkar M.Z.H."/>
            <person name="Akhand A.I."/>
            <person name="Morshed G."/>
            <person name="Roy S."/>
            <person name="Uddin K.S."/>
            <person name="Rabeya T."/>
            <person name="Hossain A.S."/>
            <person name="Chowdhury A."/>
            <person name="Snigdha A.R."/>
            <person name="Mortoza M.S."/>
            <person name="Matin S.A."/>
            <person name="Hoque S.M.E."/>
            <person name="Islam M.K."/>
            <person name="Roy D.K."/>
            <person name="Haider R."/>
            <person name="Moosa M.M."/>
            <person name="Elias S.M."/>
            <person name="Hasan A.M."/>
            <person name="Jahan S."/>
            <person name="Shafiuddin M."/>
            <person name="Mahmood N."/>
            <person name="Shommy N.S."/>
        </authorList>
    </citation>
    <scope>NUCLEOTIDE SEQUENCE [LARGE SCALE GENOMIC DNA]</scope>
    <source>
        <strain evidence="11">cv. O-4</strain>
    </source>
</reference>
<evidence type="ECO:0000256" key="6">
    <source>
        <dbReference type="ARBA" id="ARBA00022679"/>
    </source>
</evidence>
<keyword evidence="11" id="KW-1185">Reference proteome</keyword>
<dbReference type="InterPro" id="IPR032098">
    <property type="entry name" value="Acyltransf_C"/>
</dbReference>
<comment type="similarity">
    <text evidence="4">Belongs to the 1-acyl-sn-glycerol-3-phosphate acyltransferase family.</text>
</comment>
<evidence type="ECO:0000256" key="5">
    <source>
        <dbReference type="ARBA" id="ARBA00013211"/>
    </source>
</evidence>